<dbReference type="EMBL" id="ML179731">
    <property type="protein sequence ID" value="THU82446.1"/>
    <property type="molecule type" value="Genomic_DNA"/>
</dbReference>
<evidence type="ECO:0000313" key="2">
    <source>
        <dbReference type="EMBL" id="THU82446.1"/>
    </source>
</evidence>
<accession>A0A4S8L1Z3</accession>
<keyword evidence="3" id="KW-1185">Reference proteome</keyword>
<protein>
    <submittedName>
        <fullName evidence="2">Uncharacterized protein</fullName>
    </submittedName>
</protein>
<proteinExistence type="predicted"/>
<sequence>MSFEKLDVMKQKNGFNLVRALLSASIEALLRFHTHLKHSYRTICTAEQVEDDKNYRNAFTQAKKSFNVIKAQCAGRVPRLRDEPEDSVSQSEDAAEHKETSN</sequence>
<evidence type="ECO:0000313" key="3">
    <source>
        <dbReference type="Proteomes" id="UP000297245"/>
    </source>
</evidence>
<name>A0A4S8L1Z3_DENBC</name>
<organism evidence="2 3">
    <name type="scientific">Dendrothele bispora (strain CBS 962.96)</name>
    <dbReference type="NCBI Taxonomy" id="1314807"/>
    <lineage>
        <taxon>Eukaryota</taxon>
        <taxon>Fungi</taxon>
        <taxon>Dikarya</taxon>
        <taxon>Basidiomycota</taxon>
        <taxon>Agaricomycotina</taxon>
        <taxon>Agaricomycetes</taxon>
        <taxon>Agaricomycetidae</taxon>
        <taxon>Agaricales</taxon>
        <taxon>Agaricales incertae sedis</taxon>
        <taxon>Dendrothele</taxon>
    </lineage>
</organism>
<dbReference type="AlphaFoldDB" id="A0A4S8L1Z3"/>
<reference evidence="2 3" key="1">
    <citation type="journal article" date="2019" name="Nat. Ecol. Evol.">
        <title>Megaphylogeny resolves global patterns of mushroom evolution.</title>
        <authorList>
            <person name="Varga T."/>
            <person name="Krizsan K."/>
            <person name="Foldi C."/>
            <person name="Dima B."/>
            <person name="Sanchez-Garcia M."/>
            <person name="Sanchez-Ramirez S."/>
            <person name="Szollosi G.J."/>
            <person name="Szarkandi J.G."/>
            <person name="Papp V."/>
            <person name="Albert L."/>
            <person name="Andreopoulos W."/>
            <person name="Angelini C."/>
            <person name="Antonin V."/>
            <person name="Barry K.W."/>
            <person name="Bougher N.L."/>
            <person name="Buchanan P."/>
            <person name="Buyck B."/>
            <person name="Bense V."/>
            <person name="Catcheside P."/>
            <person name="Chovatia M."/>
            <person name="Cooper J."/>
            <person name="Damon W."/>
            <person name="Desjardin D."/>
            <person name="Finy P."/>
            <person name="Geml J."/>
            <person name="Haridas S."/>
            <person name="Hughes K."/>
            <person name="Justo A."/>
            <person name="Karasinski D."/>
            <person name="Kautmanova I."/>
            <person name="Kiss B."/>
            <person name="Kocsube S."/>
            <person name="Kotiranta H."/>
            <person name="LaButti K.M."/>
            <person name="Lechner B.E."/>
            <person name="Liimatainen K."/>
            <person name="Lipzen A."/>
            <person name="Lukacs Z."/>
            <person name="Mihaltcheva S."/>
            <person name="Morgado L.N."/>
            <person name="Niskanen T."/>
            <person name="Noordeloos M.E."/>
            <person name="Ohm R.A."/>
            <person name="Ortiz-Santana B."/>
            <person name="Ovrebo C."/>
            <person name="Racz N."/>
            <person name="Riley R."/>
            <person name="Savchenko A."/>
            <person name="Shiryaev A."/>
            <person name="Soop K."/>
            <person name="Spirin V."/>
            <person name="Szebenyi C."/>
            <person name="Tomsovsky M."/>
            <person name="Tulloss R.E."/>
            <person name="Uehling J."/>
            <person name="Grigoriev I.V."/>
            <person name="Vagvolgyi C."/>
            <person name="Papp T."/>
            <person name="Martin F.M."/>
            <person name="Miettinen O."/>
            <person name="Hibbett D.S."/>
            <person name="Nagy L.G."/>
        </authorList>
    </citation>
    <scope>NUCLEOTIDE SEQUENCE [LARGE SCALE GENOMIC DNA]</scope>
    <source>
        <strain evidence="2 3">CBS 962.96</strain>
    </source>
</reference>
<evidence type="ECO:0000256" key="1">
    <source>
        <dbReference type="SAM" id="MobiDB-lite"/>
    </source>
</evidence>
<feature type="region of interest" description="Disordered" evidence="1">
    <location>
        <begin position="77"/>
        <end position="102"/>
    </location>
</feature>
<dbReference type="Proteomes" id="UP000297245">
    <property type="component" value="Unassembled WGS sequence"/>
</dbReference>
<gene>
    <name evidence="2" type="ORF">K435DRAFT_872297</name>
</gene>